<protein>
    <submittedName>
        <fullName evidence="1">Uncharacterized protein</fullName>
    </submittedName>
</protein>
<organism evidence="1 2">
    <name type="scientific">Dendrolimus kikuchii</name>
    <dbReference type="NCBI Taxonomy" id="765133"/>
    <lineage>
        <taxon>Eukaryota</taxon>
        <taxon>Metazoa</taxon>
        <taxon>Ecdysozoa</taxon>
        <taxon>Arthropoda</taxon>
        <taxon>Hexapoda</taxon>
        <taxon>Insecta</taxon>
        <taxon>Pterygota</taxon>
        <taxon>Neoptera</taxon>
        <taxon>Endopterygota</taxon>
        <taxon>Lepidoptera</taxon>
        <taxon>Glossata</taxon>
        <taxon>Ditrysia</taxon>
        <taxon>Bombycoidea</taxon>
        <taxon>Lasiocampidae</taxon>
        <taxon>Dendrolimus</taxon>
    </lineage>
</organism>
<evidence type="ECO:0000313" key="1">
    <source>
        <dbReference type="EMBL" id="KAJ0171174.1"/>
    </source>
</evidence>
<dbReference type="Proteomes" id="UP000824533">
    <property type="component" value="Linkage Group LG25"/>
</dbReference>
<gene>
    <name evidence="1" type="ORF">K1T71_013373</name>
</gene>
<evidence type="ECO:0000313" key="2">
    <source>
        <dbReference type="Proteomes" id="UP000824533"/>
    </source>
</evidence>
<name>A0ACC1CIB4_9NEOP</name>
<sequence>MMLVAPIPSSPVQPYTDVLKEVIRTIPETEVTAVPTQLPLLSDLSQVDRLFITKRLKVKNVLYLRGKKNKYFVKTSDQNLVYTVEEENSWWVGYLCYGLRPLRLRVTNPEGLEIMSMNRPFKCTARVLPCQLQLLEVFSPPGQMIGTVEQVWTAVKPLYVIRNLDGDAVFWIKGPLMTVSCFKDVKFDISRNNGLPVGGTCKRWKGLMHALFFSPVADSFGLAFERDLSVEDKALLLAATLLMDYMYYDV</sequence>
<comment type="caution">
    <text evidence="1">The sequence shown here is derived from an EMBL/GenBank/DDBJ whole genome shotgun (WGS) entry which is preliminary data.</text>
</comment>
<accession>A0ACC1CIB4</accession>
<reference evidence="1 2" key="1">
    <citation type="journal article" date="2021" name="Front. Genet.">
        <title>Chromosome-Level Genome Assembly Reveals Significant Gene Expansion in the Toll and IMD Signaling Pathways of Dendrolimus kikuchii.</title>
        <authorList>
            <person name="Zhou J."/>
            <person name="Wu P."/>
            <person name="Xiong Z."/>
            <person name="Liu N."/>
            <person name="Zhao N."/>
            <person name="Ji M."/>
            <person name="Qiu Y."/>
            <person name="Yang B."/>
        </authorList>
    </citation>
    <scope>NUCLEOTIDE SEQUENCE [LARGE SCALE GENOMIC DNA]</scope>
    <source>
        <strain evidence="1">Ann1</strain>
    </source>
</reference>
<keyword evidence="2" id="KW-1185">Reference proteome</keyword>
<proteinExistence type="predicted"/>
<dbReference type="EMBL" id="CM034411">
    <property type="protein sequence ID" value="KAJ0171174.1"/>
    <property type="molecule type" value="Genomic_DNA"/>
</dbReference>